<feature type="domain" description="Glycosyltransferase N-terminal" evidence="5">
    <location>
        <begin position="524"/>
        <end position="761"/>
    </location>
</feature>
<evidence type="ECO:0000256" key="3">
    <source>
        <dbReference type="ARBA" id="ARBA00022679"/>
    </source>
</evidence>
<feature type="coiled-coil region" evidence="4">
    <location>
        <begin position="940"/>
        <end position="971"/>
    </location>
</feature>
<dbReference type="InterPro" id="IPR002213">
    <property type="entry name" value="UDP_glucos_trans"/>
</dbReference>
<evidence type="ECO:0000313" key="6">
    <source>
        <dbReference type="EMBL" id="KAF4388131.1"/>
    </source>
</evidence>
<name>A0A7J6GZE6_CANSA</name>
<keyword evidence="3" id="KW-0808">Transferase</keyword>
<dbReference type="InterPro" id="IPR035595">
    <property type="entry name" value="UDP_glycos_trans_CS"/>
</dbReference>
<gene>
    <name evidence="6" type="ORF">F8388_014814</name>
</gene>
<dbReference type="FunFam" id="3.40.50.2000:FF:000047">
    <property type="entry name" value="Glycosyltransferase"/>
    <property type="match status" value="2"/>
</dbReference>
<reference evidence="6 7" key="1">
    <citation type="journal article" date="2020" name="bioRxiv">
        <title>Sequence and annotation of 42 cannabis genomes reveals extensive copy number variation in cannabinoid synthesis and pathogen resistance genes.</title>
        <authorList>
            <person name="Mckernan K.J."/>
            <person name="Helbert Y."/>
            <person name="Kane L.T."/>
            <person name="Ebling H."/>
            <person name="Zhang L."/>
            <person name="Liu B."/>
            <person name="Eaton Z."/>
            <person name="Mclaughlin S."/>
            <person name="Kingan S."/>
            <person name="Baybayan P."/>
            <person name="Concepcion G."/>
            <person name="Jordan M."/>
            <person name="Riva A."/>
            <person name="Barbazuk W."/>
            <person name="Harkins T."/>
        </authorList>
    </citation>
    <scope>NUCLEOTIDE SEQUENCE [LARGE SCALE GENOMIC DNA]</scope>
    <source>
        <strain evidence="7">cv. Jamaican Lion 4</strain>
        <tissue evidence="6">Leaf</tissue>
    </source>
</reference>
<keyword evidence="2" id="KW-0328">Glycosyltransferase</keyword>
<dbReference type="EMBL" id="JAATIP010000036">
    <property type="protein sequence ID" value="KAF4388131.1"/>
    <property type="molecule type" value="Genomic_DNA"/>
</dbReference>
<comment type="caution">
    <text evidence="6">The sequence shown here is derived from an EMBL/GenBank/DDBJ whole genome shotgun (WGS) entry which is preliminary data.</text>
</comment>
<protein>
    <recommendedName>
        <fullName evidence="5">Glycosyltransferase N-terminal domain-containing protein</fullName>
    </recommendedName>
</protein>
<dbReference type="FunFam" id="3.40.50.2000:FF:000071">
    <property type="entry name" value="Glycosyltransferase"/>
    <property type="match status" value="2"/>
</dbReference>
<dbReference type="AlphaFoldDB" id="A0A7J6GZE6"/>
<dbReference type="SUPFAM" id="SSF53756">
    <property type="entry name" value="UDP-Glycosyltransferase/glycogen phosphorylase"/>
    <property type="match status" value="2"/>
</dbReference>
<dbReference type="Gene3D" id="3.40.50.2000">
    <property type="entry name" value="Glycogen Phosphorylase B"/>
    <property type="match status" value="4"/>
</dbReference>
<dbReference type="PANTHER" id="PTHR48047">
    <property type="entry name" value="GLYCOSYLTRANSFERASE"/>
    <property type="match status" value="1"/>
</dbReference>
<evidence type="ECO:0000256" key="1">
    <source>
        <dbReference type="ARBA" id="ARBA00009995"/>
    </source>
</evidence>
<dbReference type="GO" id="GO:0035251">
    <property type="term" value="F:UDP-glucosyltransferase activity"/>
    <property type="evidence" value="ECO:0007669"/>
    <property type="project" value="TreeGrafter"/>
</dbReference>
<dbReference type="Pfam" id="PF00201">
    <property type="entry name" value="UDPGT"/>
    <property type="match status" value="2"/>
</dbReference>
<evidence type="ECO:0000313" key="7">
    <source>
        <dbReference type="Proteomes" id="UP000525078"/>
    </source>
</evidence>
<dbReference type="PANTHER" id="PTHR48047:SF229">
    <property type="entry name" value="UDP-GLYCOSYLTRANSFERASE 73C3-RELATED"/>
    <property type="match status" value="1"/>
</dbReference>
<feature type="non-terminal residue" evidence="6">
    <location>
        <position position="1003"/>
    </location>
</feature>
<organism evidence="6 7">
    <name type="scientific">Cannabis sativa</name>
    <name type="common">Hemp</name>
    <name type="synonym">Marijuana</name>
    <dbReference type="NCBI Taxonomy" id="3483"/>
    <lineage>
        <taxon>Eukaryota</taxon>
        <taxon>Viridiplantae</taxon>
        <taxon>Streptophyta</taxon>
        <taxon>Embryophyta</taxon>
        <taxon>Tracheophyta</taxon>
        <taxon>Spermatophyta</taxon>
        <taxon>Magnoliopsida</taxon>
        <taxon>eudicotyledons</taxon>
        <taxon>Gunneridae</taxon>
        <taxon>Pentapetalae</taxon>
        <taxon>rosids</taxon>
        <taxon>fabids</taxon>
        <taxon>Rosales</taxon>
        <taxon>Cannabaceae</taxon>
        <taxon>Cannabis</taxon>
    </lineage>
</organism>
<dbReference type="Proteomes" id="UP000525078">
    <property type="component" value="Unassembled WGS sequence"/>
</dbReference>
<dbReference type="PROSITE" id="PS00375">
    <property type="entry name" value="UDPGT"/>
    <property type="match status" value="2"/>
</dbReference>
<feature type="coiled-coil region" evidence="4">
    <location>
        <begin position="441"/>
        <end position="468"/>
    </location>
</feature>
<evidence type="ECO:0000256" key="2">
    <source>
        <dbReference type="ARBA" id="ARBA00022676"/>
    </source>
</evidence>
<evidence type="ECO:0000259" key="5">
    <source>
        <dbReference type="Pfam" id="PF26168"/>
    </source>
</evidence>
<dbReference type="CDD" id="cd03784">
    <property type="entry name" value="GT1_Gtf-like"/>
    <property type="match status" value="2"/>
</dbReference>
<keyword evidence="4" id="KW-0175">Coiled coil</keyword>
<comment type="similarity">
    <text evidence="1">Belongs to the UDP-glycosyltransferase family.</text>
</comment>
<sequence>KLLLIKVLPSMDSGLNQPHFVMIPLMSPGHLIPMMDMARLLAQHGTMVTIVTTPLNAIKFKSMIERARKSNLQIQILTLPFPTLEAGLPEGCENMSQLSTRNLIKNFYEATNMLQIPFENLLQSLDPPASCIVSGKNLGWTVETSRMFKIPRIFFDGMGCFSFSCTNRLETSGVLENISNSEPFLIPGLPHSVELTKAKLPENLHPGSADLTEARNKMRAAEAVSDGIVVNTFEELEGEYYVNEYKRVKGGNIWCIGPVSGYNKSELDKVERGEMASIDVNKLLKWLDSWEQGSVIYACLGSICGLKERQLKELGLGLEASESPFIWVVRGGEKSVGLEKWISEDGFEERTKGRGLVIHGWAPQLMILSHPAIGGFLTHCGWNSTLEGVGAGVPLITCPLFAEQFFNEKLVVEVLGSGVSVGVEAAVTWGLEDKSGLVMKRENVKNAIDKLMDKGKEAEERRKKARELGEMAKRAIEEGGSSYLNMGILIQYKHIHLVLRSPLPNFFSFPIEISMASQDKQLHFLMFPLMAQGHMIPMVDIARMLAERGAKITMVTTPDNAARFKSVLARAVEAGLNIHLMQLKFPSKEAGLPEECENFDTMPSLGCSIKLFHAASLMQQPVEKRFEELKPRPNCIIADMCFPWTINIARKFNIPRISFPGTNCFCMLCLYNVHSSKVLNTINSETERFLLPDLPDRIEVTKSQLPLSAISSELKDFHEQRMKAEIESYGVIINSFEELEHAYIKEYKKVRNGKVWCIGPVSLCNKDELDKAQRGKQSSVDEYQCLKWLDLWKLASAVYACLGSLCNLLTPQLIELGLGLEASNKPFIWVIRGGTSTTQELEKWIKEDGFEERTKERGLVIRGWAPQVLILSHPSVGVFLTHCGWNSSLEGISAGVPLVTWPLFSDQFLNEKLVVHVLKIAVSLGLEEAMKWGEEEKVGVKVKRETIKSALEEVLNEEEESKKRRERARKLGEMAKGAVDEGGSSHLNLTLFLEDIAQLEGSN</sequence>
<dbReference type="InterPro" id="IPR058980">
    <property type="entry name" value="Glyco_transf_N"/>
</dbReference>
<evidence type="ECO:0000256" key="4">
    <source>
        <dbReference type="SAM" id="Coils"/>
    </source>
</evidence>
<accession>A0A7J6GZE6</accession>
<proteinExistence type="inferred from homology"/>
<feature type="domain" description="Glycosyltransferase N-terminal" evidence="5">
    <location>
        <begin position="21"/>
        <end position="259"/>
    </location>
</feature>
<dbReference type="Pfam" id="PF26168">
    <property type="entry name" value="Glyco_transf_N"/>
    <property type="match status" value="2"/>
</dbReference>